<feature type="transmembrane region" description="Helical" evidence="1">
    <location>
        <begin position="187"/>
        <end position="204"/>
    </location>
</feature>
<dbReference type="EMBL" id="CP000544">
    <property type="protein sequence ID" value="ABM61040.1"/>
    <property type="molecule type" value="Genomic_DNA"/>
</dbReference>
<dbReference type="RefSeq" id="WP_011813063.1">
    <property type="nucleotide sequence ID" value="NC_008789.1"/>
</dbReference>
<proteinExistence type="predicted"/>
<dbReference type="Gene3D" id="1.20.120.1630">
    <property type="match status" value="1"/>
</dbReference>
<dbReference type="OrthoDB" id="9779233at2"/>
<feature type="transmembrane region" description="Helical" evidence="1">
    <location>
        <begin position="45"/>
        <end position="68"/>
    </location>
</feature>
<dbReference type="GO" id="GO:0016020">
    <property type="term" value="C:membrane"/>
    <property type="evidence" value="ECO:0007669"/>
    <property type="project" value="TreeGrafter"/>
</dbReference>
<sequence>MLVSAIAGLGAVLLLMTAVWAYSLRTGDASLVDRYWGAGFVLLALLYQALAGLPAHGWWIVALVALWGGRLSGYLTWRSWGAGEDARYAALRRAGGPGWARRSLVTVFWLQAVVLWLAAAPVLHAIARGDAQTWTGPVALAAAALFLFGWLYEAVADWQLARFRATARNAGEVCDRGLWRYSRHPNYFGEILVAWGLWGLAAAAGGWWTVFAPLLMTALLLRVSGVPLLEAHLRKHRPGYAAYAAGRNAVIPGPPRPPGKESARD</sequence>
<reference evidence="2 3" key="2">
    <citation type="journal article" date="2013" name="Stand. Genomic Sci.">
        <title>Complete genome sequence of Halorhodospira halophila SL1.</title>
        <authorList>
            <person name="Challacombe J.F."/>
            <person name="Majid S."/>
            <person name="Deole R."/>
            <person name="Brettin T.S."/>
            <person name="Bruce D."/>
            <person name="Delano S.F."/>
            <person name="Detter J.C."/>
            <person name="Gleasner C.D."/>
            <person name="Han C.S."/>
            <person name="Misra M."/>
            <person name="Reitenga K.G."/>
            <person name="Mikhailova N."/>
            <person name="Woyke T."/>
            <person name="Pitluck S."/>
            <person name="Nolan M."/>
            <person name="Land M.L."/>
            <person name="Saunders E."/>
            <person name="Tapia R."/>
            <person name="Lapidus A."/>
            <person name="Ivanova N."/>
            <person name="Hoff W.D."/>
        </authorList>
    </citation>
    <scope>NUCLEOTIDE SEQUENCE [LARGE SCALE GENOMIC DNA]</scope>
    <source>
        <strain evidence="3">DSM 244 / SL1</strain>
    </source>
</reference>
<dbReference type="PANTHER" id="PTHR32251:SF17">
    <property type="entry name" value="STEROID 5-ALPHA REDUCTASE C-TERMINAL DOMAIN-CONTAINING PROTEIN"/>
    <property type="match status" value="1"/>
</dbReference>
<evidence type="ECO:0000313" key="2">
    <source>
        <dbReference type="EMBL" id="ABM61040.1"/>
    </source>
</evidence>
<feature type="transmembrane region" description="Helical" evidence="1">
    <location>
        <begin position="107"/>
        <end position="127"/>
    </location>
</feature>
<dbReference type="PANTHER" id="PTHR32251">
    <property type="entry name" value="3-OXO-5-ALPHA-STEROID 4-DEHYDROGENASE"/>
    <property type="match status" value="1"/>
</dbReference>
<dbReference type="HOGENOM" id="CLU_043418_3_1_6"/>
<organism evidence="2 3">
    <name type="scientific">Halorhodospira halophila (strain DSM 244 / SL1)</name>
    <name type="common">Ectothiorhodospira halophila (strain DSM 244 / SL1)</name>
    <dbReference type="NCBI Taxonomy" id="349124"/>
    <lineage>
        <taxon>Bacteria</taxon>
        <taxon>Pseudomonadati</taxon>
        <taxon>Pseudomonadota</taxon>
        <taxon>Gammaproteobacteria</taxon>
        <taxon>Chromatiales</taxon>
        <taxon>Ectothiorhodospiraceae</taxon>
        <taxon>Halorhodospira</taxon>
    </lineage>
</organism>
<dbReference type="Pfam" id="PF06966">
    <property type="entry name" value="DUF1295"/>
    <property type="match status" value="1"/>
</dbReference>
<name>A1WTM8_HALHL</name>
<feature type="transmembrane region" description="Helical" evidence="1">
    <location>
        <begin position="133"/>
        <end position="152"/>
    </location>
</feature>
<evidence type="ECO:0000313" key="3">
    <source>
        <dbReference type="Proteomes" id="UP000000647"/>
    </source>
</evidence>
<reference evidence="3" key="1">
    <citation type="submission" date="2006-12" db="EMBL/GenBank/DDBJ databases">
        <title>Complete sequence of Halorhodospira halophila SL1.</title>
        <authorList>
            <consortium name="US DOE Joint Genome Institute"/>
            <person name="Copeland A."/>
            <person name="Lucas S."/>
            <person name="Lapidus A."/>
            <person name="Barry K."/>
            <person name="Detter J.C."/>
            <person name="Glavina del Rio T."/>
            <person name="Hammon N."/>
            <person name="Israni S."/>
            <person name="Dalin E."/>
            <person name="Tice H."/>
            <person name="Pitluck S."/>
            <person name="Saunders E."/>
            <person name="Brettin T."/>
            <person name="Bruce D."/>
            <person name="Han C."/>
            <person name="Tapia R."/>
            <person name="Schmutz J."/>
            <person name="Larimer F."/>
            <person name="Land M."/>
            <person name="Hauser L."/>
            <person name="Kyrpides N."/>
            <person name="Mikhailova N."/>
            <person name="Hoff W."/>
            <person name="Richardson P."/>
        </authorList>
    </citation>
    <scope>NUCLEOTIDE SEQUENCE [LARGE SCALE GENOMIC DNA]</scope>
    <source>
        <strain evidence="3">DSM 244 / SL1</strain>
    </source>
</reference>
<keyword evidence="3" id="KW-1185">Reference proteome</keyword>
<dbReference type="PROSITE" id="PS50244">
    <property type="entry name" value="S5A_REDUCTASE"/>
    <property type="match status" value="1"/>
</dbReference>
<dbReference type="eggNOG" id="COG3752">
    <property type="taxonomic scope" value="Bacteria"/>
</dbReference>
<keyword evidence="1" id="KW-1133">Transmembrane helix</keyword>
<protein>
    <submittedName>
        <fullName evidence="2">Uncharacterized protein</fullName>
    </submittedName>
</protein>
<accession>A1WTM8</accession>
<dbReference type="Proteomes" id="UP000000647">
    <property type="component" value="Chromosome"/>
</dbReference>
<dbReference type="AlphaFoldDB" id="A1WTM8"/>
<evidence type="ECO:0000256" key="1">
    <source>
        <dbReference type="SAM" id="Phobius"/>
    </source>
</evidence>
<keyword evidence="1" id="KW-0472">Membrane</keyword>
<dbReference type="STRING" id="349124.Hhal_0246"/>
<dbReference type="KEGG" id="hha:Hhal_0246"/>
<gene>
    <name evidence="2" type="ordered locus">Hhal_0246</name>
</gene>
<dbReference type="InterPro" id="IPR010721">
    <property type="entry name" value="UstE-like"/>
</dbReference>
<keyword evidence="1" id="KW-0812">Transmembrane</keyword>